<gene>
    <name evidence="2" type="ORF">BS47DRAFT_1389367</name>
</gene>
<evidence type="ECO:0000256" key="1">
    <source>
        <dbReference type="SAM" id="MobiDB-lite"/>
    </source>
</evidence>
<protein>
    <submittedName>
        <fullName evidence="2">Uncharacterized protein</fullName>
    </submittedName>
</protein>
<dbReference type="EMBL" id="MU128928">
    <property type="protein sequence ID" value="KAF9517907.1"/>
    <property type="molecule type" value="Genomic_DNA"/>
</dbReference>
<comment type="caution">
    <text evidence="2">The sequence shown here is derived from an EMBL/GenBank/DDBJ whole genome shotgun (WGS) entry which is preliminary data.</text>
</comment>
<feature type="compositionally biased region" description="Basic and acidic residues" evidence="1">
    <location>
        <begin position="109"/>
        <end position="122"/>
    </location>
</feature>
<keyword evidence="3" id="KW-1185">Reference proteome</keyword>
<evidence type="ECO:0000313" key="3">
    <source>
        <dbReference type="Proteomes" id="UP000886523"/>
    </source>
</evidence>
<feature type="region of interest" description="Disordered" evidence="1">
    <location>
        <begin position="84"/>
        <end position="176"/>
    </location>
</feature>
<feature type="compositionally biased region" description="Basic and acidic residues" evidence="1">
    <location>
        <begin position="156"/>
        <end position="176"/>
    </location>
</feature>
<accession>A0A9P6B5R0</accession>
<name>A0A9P6B5R0_9AGAM</name>
<organism evidence="2 3">
    <name type="scientific">Hydnum rufescens UP504</name>
    <dbReference type="NCBI Taxonomy" id="1448309"/>
    <lineage>
        <taxon>Eukaryota</taxon>
        <taxon>Fungi</taxon>
        <taxon>Dikarya</taxon>
        <taxon>Basidiomycota</taxon>
        <taxon>Agaricomycotina</taxon>
        <taxon>Agaricomycetes</taxon>
        <taxon>Cantharellales</taxon>
        <taxon>Hydnaceae</taxon>
        <taxon>Hydnum</taxon>
    </lineage>
</organism>
<proteinExistence type="predicted"/>
<dbReference type="Proteomes" id="UP000886523">
    <property type="component" value="Unassembled WGS sequence"/>
</dbReference>
<evidence type="ECO:0000313" key="2">
    <source>
        <dbReference type="EMBL" id="KAF9517907.1"/>
    </source>
</evidence>
<dbReference type="AlphaFoldDB" id="A0A9P6B5R0"/>
<sequence>MRLARNAFSLSAGVNRMRVPNHSLFESSARLVEVAIRYEGQDRGYCVEEQTLTEKTQYTSWVAHKGRMTLLVAQQDLLEHHDRGARGHATSKFPGKGPGRGVTKPHGSLRADEFEPGNETRTRNSCLRKGSTATSQKSGSIGAEGRRRSTPPPNQRSERSSKIFSDRRHGGECPGA</sequence>
<reference evidence="2" key="1">
    <citation type="journal article" date="2020" name="Nat. Commun.">
        <title>Large-scale genome sequencing of mycorrhizal fungi provides insights into the early evolution of symbiotic traits.</title>
        <authorList>
            <person name="Miyauchi S."/>
            <person name="Kiss E."/>
            <person name="Kuo A."/>
            <person name="Drula E."/>
            <person name="Kohler A."/>
            <person name="Sanchez-Garcia M."/>
            <person name="Morin E."/>
            <person name="Andreopoulos B."/>
            <person name="Barry K.W."/>
            <person name="Bonito G."/>
            <person name="Buee M."/>
            <person name="Carver A."/>
            <person name="Chen C."/>
            <person name="Cichocki N."/>
            <person name="Clum A."/>
            <person name="Culley D."/>
            <person name="Crous P.W."/>
            <person name="Fauchery L."/>
            <person name="Girlanda M."/>
            <person name="Hayes R.D."/>
            <person name="Keri Z."/>
            <person name="LaButti K."/>
            <person name="Lipzen A."/>
            <person name="Lombard V."/>
            <person name="Magnuson J."/>
            <person name="Maillard F."/>
            <person name="Murat C."/>
            <person name="Nolan M."/>
            <person name="Ohm R.A."/>
            <person name="Pangilinan J."/>
            <person name="Pereira M.F."/>
            <person name="Perotto S."/>
            <person name="Peter M."/>
            <person name="Pfister S."/>
            <person name="Riley R."/>
            <person name="Sitrit Y."/>
            <person name="Stielow J.B."/>
            <person name="Szollosi G."/>
            <person name="Zifcakova L."/>
            <person name="Stursova M."/>
            <person name="Spatafora J.W."/>
            <person name="Tedersoo L."/>
            <person name="Vaario L.M."/>
            <person name="Yamada A."/>
            <person name="Yan M."/>
            <person name="Wang P."/>
            <person name="Xu J."/>
            <person name="Bruns T."/>
            <person name="Baldrian P."/>
            <person name="Vilgalys R."/>
            <person name="Dunand C."/>
            <person name="Henrissat B."/>
            <person name="Grigoriev I.V."/>
            <person name="Hibbett D."/>
            <person name="Nagy L.G."/>
            <person name="Martin F.M."/>
        </authorList>
    </citation>
    <scope>NUCLEOTIDE SEQUENCE</scope>
    <source>
        <strain evidence="2">UP504</strain>
    </source>
</reference>